<evidence type="ECO:0008006" key="3">
    <source>
        <dbReference type="Google" id="ProtNLM"/>
    </source>
</evidence>
<accession>A0ABN1ZVP5</accession>
<comment type="caution">
    <text evidence="1">The sequence shown here is derived from an EMBL/GenBank/DDBJ whole genome shotgun (WGS) entry which is preliminary data.</text>
</comment>
<evidence type="ECO:0000313" key="1">
    <source>
        <dbReference type="EMBL" id="GAA1505608.1"/>
    </source>
</evidence>
<gene>
    <name evidence="1" type="ORF">GCM10009827_019050</name>
</gene>
<name>A0ABN1ZVP5_9ACTN</name>
<evidence type="ECO:0000313" key="2">
    <source>
        <dbReference type="Proteomes" id="UP001501470"/>
    </source>
</evidence>
<protein>
    <recommendedName>
        <fullName evidence="3">Ribbon-helix-helix protein CopG domain-containing protein</fullName>
    </recommendedName>
</protein>
<keyword evidence="2" id="KW-1185">Reference proteome</keyword>
<reference evidence="1 2" key="1">
    <citation type="journal article" date="2019" name="Int. J. Syst. Evol. Microbiol.">
        <title>The Global Catalogue of Microorganisms (GCM) 10K type strain sequencing project: providing services to taxonomists for standard genome sequencing and annotation.</title>
        <authorList>
            <consortium name="The Broad Institute Genomics Platform"/>
            <consortium name="The Broad Institute Genome Sequencing Center for Infectious Disease"/>
            <person name="Wu L."/>
            <person name="Ma J."/>
        </authorList>
    </citation>
    <scope>NUCLEOTIDE SEQUENCE [LARGE SCALE GENOMIC DNA]</scope>
    <source>
        <strain evidence="1 2">JCM 15933</strain>
    </source>
</reference>
<dbReference type="Proteomes" id="UP001501470">
    <property type="component" value="Unassembled WGS sequence"/>
</dbReference>
<dbReference type="RefSeq" id="WP_344501412.1">
    <property type="nucleotide sequence ID" value="NZ_BAAAQD010000002.1"/>
</dbReference>
<sequence>MTSEPHTANTPLPVDDYEAAARWAENATFDPNDPTVERGEVAAASGRALLQAARVADEQVPTADDYEAAARWAETATIDADATVESGTAAAESGRALLRAARAGRPALDAQNEPGQASPVRRFRLSVTLNAELDDFVKASKARGHDTTPSDVMRAALAEYLRSHPAS</sequence>
<dbReference type="EMBL" id="BAAAQD010000002">
    <property type="protein sequence ID" value="GAA1505608.1"/>
    <property type="molecule type" value="Genomic_DNA"/>
</dbReference>
<proteinExistence type="predicted"/>
<organism evidence="1 2">
    <name type="scientific">Dactylosporangium maewongense</name>
    <dbReference type="NCBI Taxonomy" id="634393"/>
    <lineage>
        <taxon>Bacteria</taxon>
        <taxon>Bacillati</taxon>
        <taxon>Actinomycetota</taxon>
        <taxon>Actinomycetes</taxon>
        <taxon>Micromonosporales</taxon>
        <taxon>Micromonosporaceae</taxon>
        <taxon>Dactylosporangium</taxon>
    </lineage>
</organism>